<dbReference type="Proteomes" id="UP001434883">
    <property type="component" value="Unassembled WGS sequence"/>
</dbReference>
<proteinExistence type="predicted"/>
<name>A0ABV0Q663_9TELE</name>
<dbReference type="EMBL" id="JAHRIN010000344">
    <property type="protein sequence ID" value="MEQ2190971.1"/>
    <property type="molecule type" value="Genomic_DNA"/>
</dbReference>
<keyword evidence="2" id="KW-1185">Reference proteome</keyword>
<reference evidence="1 2" key="1">
    <citation type="submission" date="2021-06" db="EMBL/GenBank/DDBJ databases">
        <authorList>
            <person name="Palmer J.M."/>
        </authorList>
    </citation>
    <scope>NUCLEOTIDE SEQUENCE [LARGE SCALE GENOMIC DNA]</scope>
    <source>
        <strain evidence="1 2">XC_2019</strain>
        <tissue evidence="1">Muscle</tissue>
    </source>
</reference>
<evidence type="ECO:0000313" key="1">
    <source>
        <dbReference type="EMBL" id="MEQ2190971.1"/>
    </source>
</evidence>
<organism evidence="1 2">
    <name type="scientific">Xenoophorus captivus</name>
    <dbReference type="NCBI Taxonomy" id="1517983"/>
    <lineage>
        <taxon>Eukaryota</taxon>
        <taxon>Metazoa</taxon>
        <taxon>Chordata</taxon>
        <taxon>Craniata</taxon>
        <taxon>Vertebrata</taxon>
        <taxon>Euteleostomi</taxon>
        <taxon>Actinopterygii</taxon>
        <taxon>Neopterygii</taxon>
        <taxon>Teleostei</taxon>
        <taxon>Neoteleostei</taxon>
        <taxon>Acanthomorphata</taxon>
        <taxon>Ovalentaria</taxon>
        <taxon>Atherinomorphae</taxon>
        <taxon>Cyprinodontiformes</taxon>
        <taxon>Goodeidae</taxon>
        <taxon>Xenoophorus</taxon>
    </lineage>
</organism>
<accession>A0ABV0Q663</accession>
<comment type="caution">
    <text evidence="1">The sequence shown here is derived from an EMBL/GenBank/DDBJ whole genome shotgun (WGS) entry which is preliminary data.</text>
</comment>
<protein>
    <submittedName>
        <fullName evidence="1">Uncharacterized protein</fullName>
    </submittedName>
</protein>
<evidence type="ECO:0000313" key="2">
    <source>
        <dbReference type="Proteomes" id="UP001434883"/>
    </source>
</evidence>
<gene>
    <name evidence="1" type="ORF">XENOCAPTIV_016670</name>
</gene>
<sequence>MFPLGWRSIFPLKALEVMVQPFWPRMSRRVSLGDRSCYNWQCCPSPLLFHLAPLLPGMVLPESPPSAGGPDECEGLVGAEPGADGACPPCSGR</sequence>